<evidence type="ECO:0000313" key="7">
    <source>
        <dbReference type="Proteomes" id="UP000541558"/>
    </source>
</evidence>
<dbReference type="Pfam" id="PF00106">
    <property type="entry name" value="adh_short"/>
    <property type="match status" value="1"/>
</dbReference>
<reference evidence="6 7" key="1">
    <citation type="journal article" date="2020" name="ISME J.">
        <title>Uncovering the hidden diversity of litter-decomposition mechanisms in mushroom-forming fungi.</title>
        <authorList>
            <person name="Floudas D."/>
            <person name="Bentzer J."/>
            <person name="Ahren D."/>
            <person name="Johansson T."/>
            <person name="Persson P."/>
            <person name="Tunlid A."/>
        </authorList>
    </citation>
    <scope>NUCLEOTIDE SEQUENCE [LARGE SCALE GENOMIC DNA]</scope>
    <source>
        <strain evidence="6 7">CBS 175.51</strain>
    </source>
</reference>
<keyword evidence="7" id="KW-1185">Reference proteome</keyword>
<keyword evidence="5" id="KW-1133">Transmembrane helix</keyword>
<comment type="similarity">
    <text evidence="1 4">Belongs to the short-chain dehydrogenases/reductases (SDR) family.</text>
</comment>
<dbReference type="PRINTS" id="PR00081">
    <property type="entry name" value="GDHRDH"/>
</dbReference>
<dbReference type="PROSITE" id="PS00061">
    <property type="entry name" value="ADH_SHORT"/>
    <property type="match status" value="1"/>
</dbReference>
<evidence type="ECO:0000313" key="6">
    <source>
        <dbReference type="EMBL" id="KAF5323600.1"/>
    </source>
</evidence>
<dbReference type="InterPro" id="IPR036291">
    <property type="entry name" value="NAD(P)-bd_dom_sf"/>
</dbReference>
<dbReference type="GO" id="GO:0016491">
    <property type="term" value="F:oxidoreductase activity"/>
    <property type="evidence" value="ECO:0007669"/>
    <property type="project" value="UniProtKB-KW"/>
</dbReference>
<organism evidence="6 7">
    <name type="scientific">Ephemerocybe angulata</name>
    <dbReference type="NCBI Taxonomy" id="980116"/>
    <lineage>
        <taxon>Eukaryota</taxon>
        <taxon>Fungi</taxon>
        <taxon>Dikarya</taxon>
        <taxon>Basidiomycota</taxon>
        <taxon>Agaricomycotina</taxon>
        <taxon>Agaricomycetes</taxon>
        <taxon>Agaricomycetidae</taxon>
        <taxon>Agaricales</taxon>
        <taxon>Agaricineae</taxon>
        <taxon>Psathyrellaceae</taxon>
        <taxon>Ephemerocybe</taxon>
    </lineage>
</organism>
<evidence type="ECO:0000256" key="2">
    <source>
        <dbReference type="ARBA" id="ARBA00022857"/>
    </source>
</evidence>
<dbReference type="SUPFAM" id="SSF51735">
    <property type="entry name" value="NAD(P)-binding Rossmann-fold domains"/>
    <property type="match status" value="1"/>
</dbReference>
<dbReference type="OrthoDB" id="2102561at2759"/>
<gene>
    <name evidence="6" type="ORF">D9611_005705</name>
</gene>
<dbReference type="InterPro" id="IPR020904">
    <property type="entry name" value="Sc_DH/Rdtase_CS"/>
</dbReference>
<comment type="caution">
    <text evidence="6">The sequence shown here is derived from an EMBL/GenBank/DDBJ whole genome shotgun (WGS) entry which is preliminary data.</text>
</comment>
<evidence type="ECO:0000256" key="4">
    <source>
        <dbReference type="RuleBase" id="RU000363"/>
    </source>
</evidence>
<dbReference type="AlphaFoldDB" id="A0A8H5BHP8"/>
<keyword evidence="5" id="KW-0812">Transmembrane</keyword>
<evidence type="ECO:0000256" key="5">
    <source>
        <dbReference type="SAM" id="Phobius"/>
    </source>
</evidence>
<dbReference type="PRINTS" id="PR00080">
    <property type="entry name" value="SDRFAMILY"/>
</dbReference>
<proteinExistence type="inferred from homology"/>
<evidence type="ECO:0000256" key="3">
    <source>
        <dbReference type="ARBA" id="ARBA00023002"/>
    </source>
</evidence>
<dbReference type="PANTHER" id="PTHR44169">
    <property type="entry name" value="NADPH-DEPENDENT 1-ACYLDIHYDROXYACETONE PHOSPHATE REDUCTASE"/>
    <property type="match status" value="1"/>
</dbReference>
<dbReference type="Proteomes" id="UP000541558">
    <property type="component" value="Unassembled WGS sequence"/>
</dbReference>
<name>A0A8H5BHP8_9AGAR</name>
<dbReference type="PANTHER" id="PTHR44169:SF6">
    <property type="entry name" value="NADPH-DEPENDENT 1-ACYLDIHYDROXYACETONE PHOSPHATE REDUCTASE"/>
    <property type="match status" value="1"/>
</dbReference>
<keyword evidence="3" id="KW-0560">Oxidoreductase</keyword>
<protein>
    <submittedName>
        <fullName evidence="6">Uncharacterized protein</fullName>
    </submittedName>
</protein>
<evidence type="ECO:0000256" key="1">
    <source>
        <dbReference type="ARBA" id="ARBA00006484"/>
    </source>
</evidence>
<keyword evidence="2" id="KW-0521">NADP</keyword>
<keyword evidence="5" id="KW-0472">Membrane</keyword>
<dbReference type="EMBL" id="JAACJK010000166">
    <property type="protein sequence ID" value="KAF5323600.1"/>
    <property type="molecule type" value="Genomic_DNA"/>
</dbReference>
<dbReference type="CDD" id="cd05374">
    <property type="entry name" value="17beta-HSD-like_SDR_c"/>
    <property type="match status" value="1"/>
</dbReference>
<accession>A0A8H5BHP8</accession>
<sequence>MILLCRYLLLTGFRGSSKVASYRCHVCLPLLKDHHRSPTAMAPVVLVTGCTTGSIGYALCEEFARQGCKVYATSRRVETIGESSFPSIERLPLDVTSDESVAKAVEHIIEQDGKLDILVNNAGALVPGPLLDLDIDDVKRSFDLNTVSILRVSKAVVPHMAKRHSGLIINIGSVVGEIATPWAGLYCATKAAVDSISKVLAMECQPLNIQVMHVAPGAITSNIAANGTSQFNLPEDSLWSAYLPDMIRRISASQGKHSMSGEDFAKQVVGKALRKKQPFYTYLTLGGQSLLFIILRWLPRTVLLRLMWRAYSKKE</sequence>
<dbReference type="Gene3D" id="3.40.50.720">
    <property type="entry name" value="NAD(P)-binding Rossmann-like Domain"/>
    <property type="match status" value="1"/>
</dbReference>
<feature type="transmembrane region" description="Helical" evidence="5">
    <location>
        <begin position="279"/>
        <end position="298"/>
    </location>
</feature>
<dbReference type="InterPro" id="IPR002347">
    <property type="entry name" value="SDR_fam"/>
</dbReference>